<dbReference type="GO" id="GO:0051539">
    <property type="term" value="F:4 iron, 4 sulfur cluster binding"/>
    <property type="evidence" value="ECO:0007669"/>
    <property type="project" value="UniProtKB-UniRule"/>
</dbReference>
<evidence type="ECO:0000259" key="16">
    <source>
        <dbReference type="Pfam" id="PF21162"/>
    </source>
</evidence>
<evidence type="ECO:0000259" key="15">
    <source>
        <dbReference type="Pfam" id="PF05187"/>
    </source>
</evidence>
<dbReference type="Pfam" id="PF21162">
    <property type="entry name" value="ETFQO_UQ-bd"/>
    <property type="match status" value="1"/>
</dbReference>
<dbReference type="Pfam" id="PF05187">
    <property type="entry name" value="Fer4_ETF_QO"/>
    <property type="match status" value="1"/>
</dbReference>
<keyword evidence="5 14" id="KW-0285">Flavoprotein</keyword>
<comment type="cofactor">
    <cofactor evidence="1 14">
        <name>FAD</name>
        <dbReference type="ChEBI" id="CHEBI:57692"/>
    </cofactor>
</comment>
<dbReference type="HOGENOM" id="CLU_009667_4_1_5"/>
<dbReference type="GO" id="GO:0004174">
    <property type="term" value="F:electron-transferring-flavoprotein dehydrogenase activity"/>
    <property type="evidence" value="ECO:0007669"/>
    <property type="project" value="UniProtKB-UniRule"/>
</dbReference>
<evidence type="ECO:0000256" key="5">
    <source>
        <dbReference type="ARBA" id="ARBA00022630"/>
    </source>
</evidence>
<dbReference type="EC" id="1.5.5.1" evidence="14"/>
<keyword evidence="9 14" id="KW-0560">Oxidoreductase</keyword>
<evidence type="ECO:0000256" key="13">
    <source>
        <dbReference type="ARBA" id="ARBA00052682"/>
    </source>
</evidence>
<protein>
    <recommendedName>
        <fullName evidence="14">Electron transfer flavoprotein-ubiquinone oxidoreductase</fullName>
        <shortName evidence="14">ETF-QO</shortName>
        <ecNumber evidence="14">1.5.5.1</ecNumber>
    </recommendedName>
</protein>
<gene>
    <name evidence="17" type="ORF">ID47_08940</name>
</gene>
<dbReference type="GO" id="GO:0046872">
    <property type="term" value="F:metal ion binding"/>
    <property type="evidence" value="ECO:0007669"/>
    <property type="project" value="UniProtKB-KW"/>
</dbReference>
<dbReference type="AlphaFoldDB" id="A0A077AXU2"/>
<dbReference type="RefSeq" id="WP_038465561.1">
    <property type="nucleotide sequence ID" value="NZ_CP008941.1"/>
</dbReference>
<keyword evidence="11 14" id="KW-0411">Iron-sulfur</keyword>
<keyword evidence="10 14" id="KW-0408">Iron</keyword>
<proteinExistence type="predicted"/>
<keyword evidence="4" id="KW-0004">4Fe-4S</keyword>
<reference evidence="17 18" key="1">
    <citation type="submission" date="2014-07" db="EMBL/GenBank/DDBJ databases">
        <title>Comparative genomic insights into amoeba endosymbionts belonging to the families of Holosporaceae and Candidatus Midichloriaceae within Rickettsiales.</title>
        <authorList>
            <person name="Wang Z."/>
            <person name="Wu M."/>
        </authorList>
    </citation>
    <scope>NUCLEOTIDE SEQUENCE [LARGE SCALE GENOMIC DNA]</scope>
    <source>
        <strain evidence="17">PRA3</strain>
    </source>
</reference>
<dbReference type="Pfam" id="PF13450">
    <property type="entry name" value="NAD_binding_8"/>
    <property type="match status" value="1"/>
</dbReference>
<dbReference type="Gene3D" id="3.30.70.20">
    <property type="match status" value="1"/>
</dbReference>
<keyword evidence="8 14" id="KW-0249">Electron transport</keyword>
<keyword evidence="7 14" id="KW-0274">FAD</keyword>
<dbReference type="eggNOG" id="COG0644">
    <property type="taxonomic scope" value="Bacteria"/>
</dbReference>
<dbReference type="SUPFAM" id="SSF51905">
    <property type="entry name" value="FAD/NAD(P)-binding domain"/>
    <property type="match status" value="1"/>
</dbReference>
<dbReference type="Proteomes" id="UP000028926">
    <property type="component" value="Chromosome"/>
</dbReference>
<evidence type="ECO:0000313" key="18">
    <source>
        <dbReference type="Proteomes" id="UP000028926"/>
    </source>
</evidence>
<evidence type="ECO:0000256" key="6">
    <source>
        <dbReference type="ARBA" id="ARBA00022723"/>
    </source>
</evidence>
<evidence type="ECO:0000256" key="8">
    <source>
        <dbReference type="ARBA" id="ARBA00022982"/>
    </source>
</evidence>
<dbReference type="InterPro" id="IPR007859">
    <property type="entry name" value="ETF-QO/FixX_C"/>
</dbReference>
<dbReference type="PANTHER" id="PTHR10617:SF107">
    <property type="entry name" value="ELECTRON TRANSFER FLAVOPROTEIN-UBIQUINONE OXIDOREDUCTASE, MITOCHONDRIAL"/>
    <property type="match status" value="1"/>
</dbReference>
<dbReference type="InterPro" id="IPR036188">
    <property type="entry name" value="FAD/NAD-bd_sf"/>
</dbReference>
<dbReference type="eggNOG" id="COG2440">
    <property type="taxonomic scope" value="Bacteria"/>
</dbReference>
<evidence type="ECO:0000313" key="17">
    <source>
        <dbReference type="EMBL" id="AIK96829.1"/>
    </source>
</evidence>
<dbReference type="EMBL" id="CP008941">
    <property type="protein sequence ID" value="AIK96829.1"/>
    <property type="molecule type" value="Genomic_DNA"/>
</dbReference>
<keyword evidence="18" id="KW-1185">Reference proteome</keyword>
<dbReference type="FunFam" id="3.30.70.20:FF:000012">
    <property type="entry name" value="Electron transfer flavoprotein-ubiquinone oxidoreductase, mitochondrial"/>
    <property type="match status" value="1"/>
</dbReference>
<evidence type="ECO:0000256" key="3">
    <source>
        <dbReference type="ARBA" id="ARBA00022448"/>
    </source>
</evidence>
<dbReference type="KEGG" id="paca:ID47_08940"/>
<evidence type="ECO:0000256" key="2">
    <source>
        <dbReference type="ARBA" id="ARBA00002819"/>
    </source>
</evidence>
<evidence type="ECO:0000256" key="9">
    <source>
        <dbReference type="ARBA" id="ARBA00023002"/>
    </source>
</evidence>
<dbReference type="InterPro" id="IPR040156">
    <property type="entry name" value="ETF-QO"/>
</dbReference>
<keyword evidence="6 14" id="KW-0479">Metal-binding</keyword>
<evidence type="ECO:0000256" key="10">
    <source>
        <dbReference type="ARBA" id="ARBA00023004"/>
    </source>
</evidence>
<evidence type="ECO:0000256" key="14">
    <source>
        <dbReference type="RuleBase" id="RU366068"/>
    </source>
</evidence>
<dbReference type="SUPFAM" id="SSF54862">
    <property type="entry name" value="4Fe-4S ferredoxins"/>
    <property type="match status" value="1"/>
</dbReference>
<sequence length="533" mass="58779">MSSESMSYDVIVVGGGAAGLAAAIRLKQLDPIVSVCLLEKGSEIGAHILSGNVFEPRALDELFPNWKELGAPLSVAAKEDRFFFLTEKNKYRLPTPPQMHKEGNYVISLGALCRWLADQAIKLGVEIYPGFSAAALVKDESGAVIGVKTGEMGLDKDGNPTSQYQPGMEIFAKQVLLAEGCRGSLSELVIKDYGLRDSENPQTYGIGFKEVWQVDPAKHQLGRIDHAIGWPMDHKTYGGAFIYHAEDNQVFVGYVIGLDYQNPYLSPFEEFQRFKTHPKIRDIFEGGKRIAYGARALNEGGWQAVPKLTFPGGALIGCSAGFMNVPKIKGSHTAMKSGMLAAEGIIEFLKSGQNTYNDLLDQSWIAKELKAVRNIRPGFKWGLIPGLINAAFETYMSRGKSPWTLANHRDNESLIPAVQAQKIEYPKPDGKISFDRLSSVYLCNTSHDENQPIHLKLRKTEIAIKHNYKIYDAPEQRYCPAGVYEIVKAGAEPYLQINAANCIHCKTCDIKDPLQNIQWTTPEGGSGPNYGAM</sequence>
<organism evidence="17 18">
    <name type="scientific">Candidatus Odyssella acanthamoebae</name>
    <dbReference type="NCBI Taxonomy" id="91604"/>
    <lineage>
        <taxon>Bacteria</taxon>
        <taxon>Pseudomonadati</taxon>
        <taxon>Pseudomonadota</taxon>
        <taxon>Alphaproteobacteria</taxon>
        <taxon>Holosporales</taxon>
        <taxon>Candidatus Paracaedibacteraceae</taxon>
        <taxon>Candidatus Odyssella</taxon>
    </lineage>
</organism>
<dbReference type="Gene3D" id="3.50.50.60">
    <property type="entry name" value="FAD/NAD(P)-binding domain"/>
    <property type="match status" value="1"/>
</dbReference>
<evidence type="ECO:0000256" key="4">
    <source>
        <dbReference type="ARBA" id="ARBA00022485"/>
    </source>
</evidence>
<feature type="domain" description="ETF-QO/FixX C-terminal" evidence="15">
    <location>
        <begin position="430"/>
        <end position="530"/>
    </location>
</feature>
<comment type="function">
    <text evidence="2 14">Accepts electrons from ETF and reduces ubiquinone.</text>
</comment>
<comment type="cofactor">
    <cofactor evidence="14">
        <name>[4Fe-4S] cluster</name>
        <dbReference type="ChEBI" id="CHEBI:49883"/>
    </cofactor>
    <text evidence="14">Binds 1 [4Fe-4S] cluster.</text>
</comment>
<evidence type="ECO:0000256" key="11">
    <source>
        <dbReference type="ARBA" id="ARBA00023014"/>
    </source>
</evidence>
<dbReference type="InterPro" id="IPR049398">
    <property type="entry name" value="ETF-QO/FixC_UQ-bd"/>
</dbReference>
<accession>A0A077AXU2</accession>
<dbReference type="PANTHER" id="PTHR10617">
    <property type="entry name" value="ELECTRON TRANSFER FLAVOPROTEIN-UBIQUINONE OXIDOREDUCTASE"/>
    <property type="match status" value="1"/>
</dbReference>
<evidence type="ECO:0000256" key="12">
    <source>
        <dbReference type="ARBA" id="ARBA00023075"/>
    </source>
</evidence>
<dbReference type="SUPFAM" id="SSF54373">
    <property type="entry name" value="FAD-linked reductases, C-terminal domain"/>
    <property type="match status" value="1"/>
</dbReference>
<dbReference type="STRING" id="91604.ID47_08940"/>
<keyword evidence="12 14" id="KW-0830">Ubiquinone</keyword>
<feature type="domain" description="ETF-QO/FixC ubiquinone-binding" evidence="16">
    <location>
        <begin position="204"/>
        <end position="297"/>
    </location>
</feature>
<evidence type="ECO:0000256" key="1">
    <source>
        <dbReference type="ARBA" id="ARBA00001974"/>
    </source>
</evidence>
<keyword evidence="3 14" id="KW-0813">Transport</keyword>
<dbReference type="Gene3D" id="3.30.9.90">
    <property type="match status" value="1"/>
</dbReference>
<evidence type="ECO:0000256" key="7">
    <source>
        <dbReference type="ARBA" id="ARBA00022827"/>
    </source>
</evidence>
<dbReference type="OrthoDB" id="9766632at2"/>
<comment type="catalytic activity">
    <reaction evidence="13 14">
        <text>a ubiquinone + reduced [electron-transfer flavoprotein] = a ubiquinol + oxidized [electron-transfer flavoprotein] + H(+)</text>
        <dbReference type="Rhea" id="RHEA:24052"/>
        <dbReference type="Rhea" id="RHEA-COMP:9565"/>
        <dbReference type="Rhea" id="RHEA-COMP:9566"/>
        <dbReference type="Rhea" id="RHEA-COMP:10685"/>
        <dbReference type="Rhea" id="RHEA-COMP:10686"/>
        <dbReference type="ChEBI" id="CHEBI:15378"/>
        <dbReference type="ChEBI" id="CHEBI:16389"/>
        <dbReference type="ChEBI" id="CHEBI:17976"/>
        <dbReference type="ChEBI" id="CHEBI:57692"/>
        <dbReference type="ChEBI" id="CHEBI:58307"/>
        <dbReference type="EC" id="1.5.5.1"/>
    </reaction>
</comment>
<name>A0A077AXU2_9PROT</name>